<dbReference type="VEuPathDB" id="FungiDB:BO97DRAFT_114298"/>
<dbReference type="AlphaFoldDB" id="A0A395HTU3"/>
<dbReference type="RefSeq" id="XP_025549987.1">
    <property type="nucleotide sequence ID" value="XM_025689925.1"/>
</dbReference>
<evidence type="ECO:0000313" key="1">
    <source>
        <dbReference type="EMBL" id="RAL10833.1"/>
    </source>
</evidence>
<keyword evidence="2" id="KW-1185">Reference proteome</keyword>
<gene>
    <name evidence="1" type="ORF">BO97DRAFT_114298</name>
</gene>
<dbReference type="EMBL" id="KZ824292">
    <property type="protein sequence ID" value="RAL10833.1"/>
    <property type="molecule type" value="Genomic_DNA"/>
</dbReference>
<organism evidence="1 2">
    <name type="scientific">Aspergillus homomorphus (strain CBS 101889)</name>
    <dbReference type="NCBI Taxonomy" id="1450537"/>
    <lineage>
        <taxon>Eukaryota</taxon>
        <taxon>Fungi</taxon>
        <taxon>Dikarya</taxon>
        <taxon>Ascomycota</taxon>
        <taxon>Pezizomycotina</taxon>
        <taxon>Eurotiomycetes</taxon>
        <taxon>Eurotiomycetidae</taxon>
        <taxon>Eurotiales</taxon>
        <taxon>Aspergillaceae</taxon>
        <taxon>Aspergillus</taxon>
        <taxon>Aspergillus subgen. Circumdati</taxon>
    </lineage>
</organism>
<name>A0A395HTU3_ASPHC</name>
<dbReference type="Proteomes" id="UP000248961">
    <property type="component" value="Unassembled WGS sequence"/>
</dbReference>
<proteinExistence type="predicted"/>
<evidence type="ECO:0000313" key="2">
    <source>
        <dbReference type="Proteomes" id="UP000248961"/>
    </source>
</evidence>
<reference evidence="1 2" key="1">
    <citation type="submission" date="2018-02" db="EMBL/GenBank/DDBJ databases">
        <title>The genomes of Aspergillus section Nigri reveals drivers in fungal speciation.</title>
        <authorList>
            <consortium name="DOE Joint Genome Institute"/>
            <person name="Vesth T.C."/>
            <person name="Nybo J."/>
            <person name="Theobald S."/>
            <person name="Brandl J."/>
            <person name="Frisvad J.C."/>
            <person name="Nielsen K.F."/>
            <person name="Lyhne E.K."/>
            <person name="Kogle M.E."/>
            <person name="Kuo A."/>
            <person name="Riley R."/>
            <person name="Clum A."/>
            <person name="Nolan M."/>
            <person name="Lipzen A."/>
            <person name="Salamov A."/>
            <person name="Henrissat B."/>
            <person name="Wiebenga A."/>
            <person name="De vries R.P."/>
            <person name="Grigoriev I.V."/>
            <person name="Mortensen U.H."/>
            <person name="Andersen M.R."/>
            <person name="Baker S.E."/>
        </authorList>
    </citation>
    <scope>NUCLEOTIDE SEQUENCE [LARGE SCALE GENOMIC DNA]</scope>
    <source>
        <strain evidence="1 2">CBS 101889</strain>
    </source>
</reference>
<protein>
    <submittedName>
        <fullName evidence="1">Uncharacterized protein</fullName>
    </submittedName>
</protein>
<sequence>MCFALDILQALAGRHGIHGSRHAWDVSDNAQSPPGTGWHDTRFLHCSLTFPLRSMKARILCGSCPRGGNCHITGLLDDRDMTHLHCGSLVVYQQALGNYRQGCRFINAACETALDPFGTCAATLSVGCHSIFPSFSP</sequence>
<accession>A0A395HTU3</accession>
<dbReference type="GeneID" id="37194214"/>